<keyword evidence="3" id="KW-0862">Zinc</keyword>
<dbReference type="Pfam" id="PF05907">
    <property type="entry name" value="CXXC_Zn-b_euk"/>
    <property type="match status" value="1"/>
</dbReference>
<protein>
    <submittedName>
        <fullName evidence="4">Uncharacterized protein</fullName>
    </submittedName>
</protein>
<dbReference type="AlphaFoldDB" id="A0A922I0L7"/>
<evidence type="ECO:0000313" key="5">
    <source>
        <dbReference type="Proteomes" id="UP000790347"/>
    </source>
</evidence>
<evidence type="ECO:0000313" key="4">
    <source>
        <dbReference type="EMBL" id="KAH9517941.1"/>
    </source>
</evidence>
<evidence type="ECO:0000256" key="3">
    <source>
        <dbReference type="ARBA" id="ARBA00022833"/>
    </source>
</evidence>
<dbReference type="EMBL" id="ASGP02000003">
    <property type="protein sequence ID" value="KAH9517941.1"/>
    <property type="molecule type" value="Genomic_DNA"/>
</dbReference>
<dbReference type="Proteomes" id="UP000790347">
    <property type="component" value="Unassembled WGS sequence"/>
</dbReference>
<sequence>MRVIVLEISAQLENVTNLTIPTDYTFHMHFRCNNCHVETDLMKFSSMNKVPLMGGKTFVNLIFRCKQCTRPSNVSILNNNNESIRPYCEKDSSTFQTLCEFDCRGCYPTRFIPFGPFHCYSSSTIDRWQQQKQQQQQQQQRQQFNDVDLRDLDWAEYDERAHNSVGIYSFKYRFRTIKKECHL</sequence>
<dbReference type="GO" id="GO:0008270">
    <property type="term" value="F:zinc ion binding"/>
    <property type="evidence" value="ECO:0007669"/>
    <property type="project" value="TreeGrafter"/>
</dbReference>
<comment type="caution">
    <text evidence="4">The sequence shown here is derived from an EMBL/GenBank/DDBJ whole genome shotgun (WGS) entry which is preliminary data.</text>
</comment>
<dbReference type="SUPFAM" id="SSF141678">
    <property type="entry name" value="MAL13P1.257-like"/>
    <property type="match status" value="1"/>
</dbReference>
<name>A0A922I0L7_DERFA</name>
<dbReference type="PANTHER" id="PTHR12857">
    <property type="entry name" value="CXXC MOTIF CONTAINING ZINC BINDING PROTEIN"/>
    <property type="match status" value="1"/>
</dbReference>
<reference evidence="4" key="1">
    <citation type="submission" date="2013-05" db="EMBL/GenBank/DDBJ databases">
        <authorList>
            <person name="Yim A.K.Y."/>
            <person name="Chan T.F."/>
            <person name="Ji K.M."/>
            <person name="Liu X.Y."/>
            <person name="Zhou J.W."/>
            <person name="Li R.Q."/>
            <person name="Yang K.Y."/>
            <person name="Li J."/>
            <person name="Li M."/>
            <person name="Law P.T.W."/>
            <person name="Wu Y.L."/>
            <person name="Cai Z.L."/>
            <person name="Qin H."/>
            <person name="Bao Y."/>
            <person name="Leung R.K.K."/>
            <person name="Ng P.K.S."/>
            <person name="Zou J."/>
            <person name="Zhong X.J."/>
            <person name="Ran P.X."/>
            <person name="Zhong N.S."/>
            <person name="Liu Z.G."/>
            <person name="Tsui S.K.W."/>
        </authorList>
    </citation>
    <scope>NUCLEOTIDE SEQUENCE</scope>
    <source>
        <strain evidence="4">Derf</strain>
        <tissue evidence="4">Whole organism</tissue>
    </source>
</reference>
<organism evidence="4 5">
    <name type="scientific">Dermatophagoides farinae</name>
    <name type="common">American house dust mite</name>
    <dbReference type="NCBI Taxonomy" id="6954"/>
    <lineage>
        <taxon>Eukaryota</taxon>
        <taxon>Metazoa</taxon>
        <taxon>Ecdysozoa</taxon>
        <taxon>Arthropoda</taxon>
        <taxon>Chelicerata</taxon>
        <taxon>Arachnida</taxon>
        <taxon>Acari</taxon>
        <taxon>Acariformes</taxon>
        <taxon>Sarcoptiformes</taxon>
        <taxon>Astigmata</taxon>
        <taxon>Psoroptidia</taxon>
        <taxon>Analgoidea</taxon>
        <taxon>Pyroglyphidae</taxon>
        <taxon>Dermatophagoidinae</taxon>
        <taxon>Dermatophagoides</taxon>
    </lineage>
</organism>
<dbReference type="PANTHER" id="PTHR12857:SF0">
    <property type="entry name" value="CXXC MOTIF CONTAINING ZINC BINDING PROTEIN"/>
    <property type="match status" value="1"/>
</dbReference>
<keyword evidence="5" id="KW-1185">Reference proteome</keyword>
<dbReference type="InterPro" id="IPR008584">
    <property type="entry name" value="CXXC_Zn-binding_euk"/>
</dbReference>
<gene>
    <name evidence="4" type="ORF">DERF_008555</name>
</gene>
<evidence type="ECO:0000256" key="1">
    <source>
        <dbReference type="ARBA" id="ARBA00007818"/>
    </source>
</evidence>
<evidence type="ECO:0000256" key="2">
    <source>
        <dbReference type="ARBA" id="ARBA00022723"/>
    </source>
</evidence>
<reference evidence="4" key="2">
    <citation type="journal article" date="2022" name="Res Sq">
        <title>Comparative Genomics Reveals Insights into the Divergent Evolution of Astigmatic Mites and Household Pest Adaptations.</title>
        <authorList>
            <person name="Xiong Q."/>
            <person name="Wan A.T.-Y."/>
            <person name="Liu X.-Y."/>
            <person name="Fung C.S.-H."/>
            <person name="Xiao X."/>
            <person name="Malainual N."/>
            <person name="Hou J."/>
            <person name="Wang L."/>
            <person name="Wang M."/>
            <person name="Yang K."/>
            <person name="Cui Y."/>
            <person name="Leung E."/>
            <person name="Nong W."/>
            <person name="Shin S.-K."/>
            <person name="Au S."/>
            <person name="Jeong K.Y."/>
            <person name="Chew F.T."/>
            <person name="Hui J."/>
            <person name="Leung T.F."/>
            <person name="Tungtrongchitr A."/>
            <person name="Zhong N."/>
            <person name="Liu Z."/>
            <person name="Tsui S."/>
        </authorList>
    </citation>
    <scope>NUCLEOTIDE SEQUENCE</scope>
    <source>
        <strain evidence="4">Derf</strain>
        <tissue evidence="4">Whole organism</tissue>
    </source>
</reference>
<keyword evidence="2" id="KW-0479">Metal-binding</keyword>
<comment type="similarity">
    <text evidence="1">Belongs to the UPF0587 family.</text>
</comment>
<proteinExistence type="inferred from homology"/>
<accession>A0A922I0L7</accession>